<gene>
    <name evidence="1" type="ORF">F5878DRAFT_635884</name>
</gene>
<protein>
    <submittedName>
        <fullName evidence="1">Uncharacterized protein</fullName>
    </submittedName>
</protein>
<accession>A0AA38U3U4</accession>
<proteinExistence type="predicted"/>
<keyword evidence="2" id="KW-1185">Reference proteome</keyword>
<organism evidence="1 2">
    <name type="scientific">Lentinula raphanica</name>
    <dbReference type="NCBI Taxonomy" id="153919"/>
    <lineage>
        <taxon>Eukaryota</taxon>
        <taxon>Fungi</taxon>
        <taxon>Dikarya</taxon>
        <taxon>Basidiomycota</taxon>
        <taxon>Agaricomycotina</taxon>
        <taxon>Agaricomycetes</taxon>
        <taxon>Agaricomycetidae</taxon>
        <taxon>Agaricales</taxon>
        <taxon>Marasmiineae</taxon>
        <taxon>Omphalotaceae</taxon>
        <taxon>Lentinula</taxon>
    </lineage>
</organism>
<dbReference type="Proteomes" id="UP001163846">
    <property type="component" value="Unassembled WGS sequence"/>
</dbReference>
<reference evidence="1" key="1">
    <citation type="submission" date="2022-08" db="EMBL/GenBank/DDBJ databases">
        <authorList>
            <consortium name="DOE Joint Genome Institute"/>
            <person name="Min B."/>
            <person name="Riley R."/>
            <person name="Sierra-Patev S."/>
            <person name="Naranjo-Ortiz M."/>
            <person name="Looney B."/>
            <person name="Konkel Z."/>
            <person name="Slot J.C."/>
            <person name="Sakamoto Y."/>
            <person name="Steenwyk J.L."/>
            <person name="Rokas A."/>
            <person name="Carro J."/>
            <person name="Camarero S."/>
            <person name="Ferreira P."/>
            <person name="Molpeceres G."/>
            <person name="Ruiz-Duenas F.J."/>
            <person name="Serrano A."/>
            <person name="Henrissat B."/>
            <person name="Drula E."/>
            <person name="Hughes K.W."/>
            <person name="Mata J.L."/>
            <person name="Ishikawa N.K."/>
            <person name="Vargas-Isla R."/>
            <person name="Ushijima S."/>
            <person name="Smith C.A."/>
            <person name="Ahrendt S."/>
            <person name="Andreopoulos W."/>
            <person name="He G."/>
            <person name="Labutti K."/>
            <person name="Lipzen A."/>
            <person name="Ng V."/>
            <person name="Sandor L."/>
            <person name="Barry K."/>
            <person name="Martinez A.T."/>
            <person name="Xiao Y."/>
            <person name="Gibbons J.G."/>
            <person name="Terashima K."/>
            <person name="Hibbett D.S."/>
            <person name="Grigoriev I.V."/>
        </authorList>
    </citation>
    <scope>NUCLEOTIDE SEQUENCE</scope>
    <source>
        <strain evidence="1">TFB9207</strain>
    </source>
</reference>
<comment type="caution">
    <text evidence="1">The sequence shown here is derived from an EMBL/GenBank/DDBJ whole genome shotgun (WGS) entry which is preliminary data.</text>
</comment>
<evidence type="ECO:0000313" key="2">
    <source>
        <dbReference type="Proteomes" id="UP001163846"/>
    </source>
</evidence>
<sequence length="192" mass="22517">MLVGIEEIVDTTLITIDNKNIVQLAHASVKEFLLKNQNDLHTRILFDLNAQLAHNTIAQMCLIYLLNENDIETPRFNFQYTVKNTIFGQYATQYWIQHSQHSEWAEIPCEKTMKLIWEFLMNNPIPFEDWKQKYNYKFHPWLSPSATFKGCNLLQVVAFCDLETTMERLLMDMKTNSSTTSNNILKAGMQHH</sequence>
<dbReference type="EMBL" id="MU807197">
    <property type="protein sequence ID" value="KAJ3831854.1"/>
    <property type="molecule type" value="Genomic_DNA"/>
</dbReference>
<dbReference type="PANTHER" id="PTHR10039">
    <property type="entry name" value="AMELOGENIN"/>
    <property type="match status" value="1"/>
</dbReference>
<dbReference type="PANTHER" id="PTHR10039:SF14">
    <property type="entry name" value="NACHT DOMAIN-CONTAINING PROTEIN"/>
    <property type="match status" value="1"/>
</dbReference>
<evidence type="ECO:0000313" key="1">
    <source>
        <dbReference type="EMBL" id="KAJ3831854.1"/>
    </source>
</evidence>
<name>A0AA38U3U4_9AGAR</name>
<dbReference type="AlphaFoldDB" id="A0AA38U3U4"/>